<comment type="caution">
    <text evidence="1">The sequence shown here is derived from an EMBL/GenBank/DDBJ whole genome shotgun (WGS) entry which is preliminary data.</text>
</comment>
<keyword evidence="1" id="KW-0496">Mitochondrion</keyword>
<geneLocation type="mitochondrion" evidence="1"/>
<proteinExistence type="predicted"/>
<reference evidence="1" key="1">
    <citation type="journal article" date="2015" name="Genome Biol. Evol.">
        <title>Organellar Genomes of White Spruce (Picea glauca): Assembly and Annotation.</title>
        <authorList>
            <person name="Jackman S.D."/>
            <person name="Warren R.L."/>
            <person name="Gibb E.A."/>
            <person name="Vandervalk B.P."/>
            <person name="Mohamadi H."/>
            <person name="Chu J."/>
            <person name="Raymond A."/>
            <person name="Pleasance S."/>
            <person name="Coope R."/>
            <person name="Wildung M.R."/>
            <person name="Ritland C.E."/>
            <person name="Bousquet J."/>
            <person name="Jones S.J."/>
            <person name="Bohlmann J."/>
            <person name="Birol I."/>
        </authorList>
    </citation>
    <scope>NUCLEOTIDE SEQUENCE [LARGE SCALE GENOMIC DNA]</scope>
    <source>
        <tissue evidence="1">Flushing bud</tissue>
    </source>
</reference>
<protein>
    <submittedName>
        <fullName evidence="1">Uncharacterized protein</fullName>
    </submittedName>
</protein>
<evidence type="ECO:0000313" key="1">
    <source>
        <dbReference type="EMBL" id="KUM47755.1"/>
    </source>
</evidence>
<sequence>MKMLLFYDIMQIRVRSIAFIPQSSKMGHQIYSGSIHLYIDILTTLAIARTYPPYSLSAMISTRFTLQLEEYPFFSPNA</sequence>
<dbReference type="EMBL" id="LKAM01000007">
    <property type="protein sequence ID" value="KUM47755.1"/>
    <property type="molecule type" value="Genomic_DNA"/>
</dbReference>
<accession>A0A101LYN7</accession>
<dbReference type="AlphaFoldDB" id="A0A101LYN7"/>
<organism evidence="1">
    <name type="scientific">Picea glauca</name>
    <name type="common">White spruce</name>
    <name type="synonym">Pinus glauca</name>
    <dbReference type="NCBI Taxonomy" id="3330"/>
    <lineage>
        <taxon>Eukaryota</taxon>
        <taxon>Viridiplantae</taxon>
        <taxon>Streptophyta</taxon>
        <taxon>Embryophyta</taxon>
        <taxon>Tracheophyta</taxon>
        <taxon>Spermatophyta</taxon>
        <taxon>Pinopsida</taxon>
        <taxon>Pinidae</taxon>
        <taxon>Conifers I</taxon>
        <taxon>Pinales</taxon>
        <taxon>Pinaceae</taxon>
        <taxon>Picea</taxon>
    </lineage>
</organism>
<name>A0A101LYN7_PICGL</name>
<gene>
    <name evidence="1" type="ORF">ABT39_MTgene5942</name>
</gene>